<keyword evidence="1" id="KW-1133">Transmembrane helix</keyword>
<dbReference type="InterPro" id="IPR003148">
    <property type="entry name" value="RCK_N"/>
</dbReference>
<dbReference type="InterPro" id="IPR050721">
    <property type="entry name" value="Trk_Ktr_HKT_K-transport"/>
</dbReference>
<dbReference type="AlphaFoldDB" id="A0AAV3IF93"/>
<gene>
    <name evidence="3" type="ORF">HMPREF1401_00748</name>
</gene>
<evidence type="ECO:0000313" key="4">
    <source>
        <dbReference type="Proteomes" id="UP000012012"/>
    </source>
</evidence>
<feature type="domain" description="RCK C-terminal" evidence="2">
    <location>
        <begin position="283"/>
        <end position="368"/>
    </location>
</feature>
<dbReference type="SUPFAM" id="SSF81324">
    <property type="entry name" value="Voltage-gated potassium channels"/>
    <property type="match status" value="1"/>
</dbReference>
<dbReference type="PANTHER" id="PTHR43833:SF9">
    <property type="entry name" value="POTASSIUM CHANNEL PROTEIN YUGO-RELATED"/>
    <property type="match status" value="1"/>
</dbReference>
<dbReference type="Gene3D" id="3.30.70.1450">
    <property type="entry name" value="Regulator of K+ conductance, C-terminal domain"/>
    <property type="match status" value="1"/>
</dbReference>
<dbReference type="Pfam" id="PF02080">
    <property type="entry name" value="TrkA_C"/>
    <property type="match status" value="1"/>
</dbReference>
<evidence type="ECO:0000256" key="1">
    <source>
        <dbReference type="SAM" id="Phobius"/>
    </source>
</evidence>
<protein>
    <submittedName>
        <fullName evidence="3">TrkA protein</fullName>
    </submittedName>
</protein>
<proteinExistence type="predicted"/>
<dbReference type="SUPFAM" id="SSF116726">
    <property type="entry name" value="TrkA C-terminal domain-like"/>
    <property type="match status" value="1"/>
</dbReference>
<organism evidence="3 4">
    <name type="scientific">Helicobacter pylori GAM120Ai</name>
    <dbReference type="NCBI Taxonomy" id="1159029"/>
    <lineage>
        <taxon>Bacteria</taxon>
        <taxon>Pseudomonadati</taxon>
        <taxon>Campylobacterota</taxon>
        <taxon>Epsilonproteobacteria</taxon>
        <taxon>Campylobacterales</taxon>
        <taxon>Helicobacteraceae</taxon>
        <taxon>Helicobacter</taxon>
    </lineage>
</organism>
<name>A0AAV3IF93_HELPX</name>
<keyword evidence="1" id="KW-0812">Transmembrane</keyword>
<evidence type="ECO:0000259" key="2">
    <source>
        <dbReference type="PROSITE" id="PS51202"/>
    </source>
</evidence>
<dbReference type="GO" id="GO:0006813">
    <property type="term" value="P:potassium ion transport"/>
    <property type="evidence" value="ECO:0007669"/>
    <property type="project" value="InterPro"/>
</dbReference>
<dbReference type="PANTHER" id="PTHR43833">
    <property type="entry name" value="POTASSIUM CHANNEL PROTEIN 2-RELATED-RELATED"/>
    <property type="match status" value="1"/>
</dbReference>
<sequence length="380" mass="43062">MVLFEKLKFFKIKKDDEIQPEVNLNSEIYEQFKVFRLPLILIQLLVLLGTLGYFALENYSLMQAFFQTTYTMTATGFGALNESQFGPISIFLTSILMFCGTGIIAFSVAILVSVVNKGTLTRLIKEKGMIYKIARLKDHYVICYHNEYTIELSKQFRSAQIPFVVVDNDPSFEEEAIKHKYPYYIIGDPHTNLAMLKTHLSSARGVVALSKILPVNVALMVSVRLFEKELKRKPYYIIASAHSDEGLEKLKKLGADMVVSPTKLMAQRVSAMAVRPDMENILERFINKKDTLLDLEEVIVPKTSWLVLRKLKEAHFREIAKAFVIGITQKDGKYIPMPDGETIIASESKLLMVGTSEGVATCKQLITSHQKPKEVDYISL</sequence>
<dbReference type="PROSITE" id="PS51202">
    <property type="entry name" value="RCK_C"/>
    <property type="match status" value="1"/>
</dbReference>
<reference evidence="3 4" key="1">
    <citation type="submission" date="2012-11" db="EMBL/GenBank/DDBJ databases">
        <authorList>
            <person name="Weinstock G."/>
            <person name="Sodergren E."/>
            <person name="Lobos E.A."/>
            <person name="Fulton L."/>
            <person name="Fulton R."/>
            <person name="Courtney L."/>
            <person name="Fronick C."/>
            <person name="O'Laughlin M."/>
            <person name="Godfrey J."/>
            <person name="Wilson R.M."/>
            <person name="Miner T."/>
            <person name="Farmer C."/>
            <person name="Delehaunty K."/>
            <person name="Cordes M."/>
            <person name="Minx P."/>
            <person name="Tomlinson C."/>
            <person name="Chen J."/>
            <person name="Wollam A."/>
            <person name="Pepin K.H."/>
            <person name="Bhonagiri V."/>
            <person name="Zhang X."/>
            <person name="Suruliraj S."/>
            <person name="Antonio M."/>
            <person name="Secka O."/>
            <person name="Thomas J."/>
            <person name="Warren W."/>
            <person name="Mitreva M."/>
            <person name="Mardis E.R."/>
            <person name="Wilson R.K."/>
        </authorList>
    </citation>
    <scope>NUCLEOTIDE SEQUENCE [LARGE SCALE GENOMIC DNA]</scope>
    <source>
        <strain evidence="3 4">GAM120Ai</strain>
    </source>
</reference>
<dbReference type="InterPro" id="IPR036291">
    <property type="entry name" value="NAD(P)-bd_dom_sf"/>
</dbReference>
<dbReference type="Pfam" id="PF02254">
    <property type="entry name" value="TrkA_N"/>
    <property type="match status" value="1"/>
</dbReference>
<comment type="caution">
    <text evidence="3">The sequence shown here is derived from an EMBL/GenBank/DDBJ whole genome shotgun (WGS) entry which is preliminary data.</text>
</comment>
<feature type="transmembrane region" description="Helical" evidence="1">
    <location>
        <begin position="34"/>
        <end position="56"/>
    </location>
</feature>
<dbReference type="SUPFAM" id="SSF51735">
    <property type="entry name" value="NAD(P)-binding Rossmann-fold domains"/>
    <property type="match status" value="1"/>
</dbReference>
<dbReference type="EMBL" id="APDF01000024">
    <property type="protein sequence ID" value="EMG96014.1"/>
    <property type="molecule type" value="Genomic_DNA"/>
</dbReference>
<dbReference type="GO" id="GO:0008324">
    <property type="term" value="F:monoatomic cation transmembrane transporter activity"/>
    <property type="evidence" value="ECO:0007669"/>
    <property type="project" value="InterPro"/>
</dbReference>
<feature type="transmembrane region" description="Helical" evidence="1">
    <location>
        <begin position="90"/>
        <end position="115"/>
    </location>
</feature>
<dbReference type="Gene3D" id="1.10.287.70">
    <property type="match status" value="1"/>
</dbReference>
<dbReference type="Gene3D" id="3.40.50.720">
    <property type="entry name" value="NAD(P)-binding Rossmann-like Domain"/>
    <property type="match status" value="1"/>
</dbReference>
<dbReference type="Proteomes" id="UP000012012">
    <property type="component" value="Unassembled WGS sequence"/>
</dbReference>
<dbReference type="InterPro" id="IPR036721">
    <property type="entry name" value="RCK_C_sf"/>
</dbReference>
<evidence type="ECO:0000313" key="3">
    <source>
        <dbReference type="EMBL" id="EMG96014.1"/>
    </source>
</evidence>
<keyword evidence="1" id="KW-0472">Membrane</keyword>
<accession>A0AAV3IF93</accession>
<dbReference type="InterPro" id="IPR006037">
    <property type="entry name" value="RCK_C"/>
</dbReference>